<protein>
    <submittedName>
        <fullName evidence="2">Uncharacterized protein</fullName>
    </submittedName>
</protein>
<comment type="caution">
    <text evidence="2">The sequence shown here is derived from an EMBL/GenBank/DDBJ whole genome shotgun (WGS) entry which is preliminary data.</text>
</comment>
<name>A0A365H7V4_9ACTN</name>
<keyword evidence="1" id="KW-0472">Membrane</keyword>
<keyword evidence="1" id="KW-0812">Transmembrane</keyword>
<gene>
    <name evidence="2" type="ORF">DPM19_10185</name>
</gene>
<dbReference type="EMBL" id="QLYX01000004">
    <property type="protein sequence ID" value="RAY15092.1"/>
    <property type="molecule type" value="Genomic_DNA"/>
</dbReference>
<evidence type="ECO:0000256" key="1">
    <source>
        <dbReference type="SAM" id="Phobius"/>
    </source>
</evidence>
<dbReference type="AlphaFoldDB" id="A0A365H7V4"/>
<feature type="transmembrane region" description="Helical" evidence="1">
    <location>
        <begin position="43"/>
        <end position="68"/>
    </location>
</feature>
<proteinExistence type="predicted"/>
<keyword evidence="1" id="KW-1133">Transmembrane helix</keyword>
<evidence type="ECO:0000313" key="2">
    <source>
        <dbReference type="EMBL" id="RAY15092.1"/>
    </source>
</evidence>
<organism evidence="2 3">
    <name type="scientific">Actinomadura craniellae</name>
    <dbReference type="NCBI Taxonomy" id="2231787"/>
    <lineage>
        <taxon>Bacteria</taxon>
        <taxon>Bacillati</taxon>
        <taxon>Actinomycetota</taxon>
        <taxon>Actinomycetes</taxon>
        <taxon>Streptosporangiales</taxon>
        <taxon>Thermomonosporaceae</taxon>
        <taxon>Actinomadura</taxon>
    </lineage>
</organism>
<keyword evidence="3" id="KW-1185">Reference proteome</keyword>
<sequence>MARGLKSTMLRGFKPLEQQIAERQAEVAAKPAKDPGNHFEHRTAAYVFFGTLFIVIVTHVIALIWMMYKDVF</sequence>
<accession>A0A365H7V4</accession>
<dbReference type="Proteomes" id="UP000251891">
    <property type="component" value="Unassembled WGS sequence"/>
</dbReference>
<evidence type="ECO:0000313" key="3">
    <source>
        <dbReference type="Proteomes" id="UP000251891"/>
    </source>
</evidence>
<reference evidence="2 3" key="1">
    <citation type="submission" date="2018-06" db="EMBL/GenBank/DDBJ databases">
        <title>Actinomadura craniellae sp. nov. isolated from marine sponge Craniella sp.</title>
        <authorList>
            <person name="Li L."/>
            <person name="Xu Q.H."/>
            <person name="Lin H.W."/>
            <person name="Lu Y.H."/>
        </authorList>
    </citation>
    <scope>NUCLEOTIDE SEQUENCE [LARGE SCALE GENOMIC DNA]</scope>
    <source>
        <strain evidence="2 3">LHW63021</strain>
    </source>
</reference>
<dbReference type="RefSeq" id="WP_111865419.1">
    <property type="nucleotide sequence ID" value="NZ_QLYX01000004.1"/>
</dbReference>